<protein>
    <recommendedName>
        <fullName evidence="10">GH16 domain-containing protein</fullName>
    </recommendedName>
</protein>
<feature type="region of interest" description="Disordered" evidence="5">
    <location>
        <begin position="709"/>
        <end position="752"/>
    </location>
</feature>
<feature type="signal peptide" evidence="7">
    <location>
        <begin position="1"/>
        <end position="19"/>
    </location>
</feature>
<proteinExistence type="predicted"/>
<comment type="caution">
    <text evidence="8">The sequence shown here is derived from an EMBL/GenBank/DDBJ whole genome shotgun (WGS) entry which is preliminary data.</text>
</comment>
<keyword evidence="4" id="KW-0961">Cell wall biogenesis/degradation</keyword>
<reference evidence="8 9" key="1">
    <citation type="submission" date="2018-09" db="EMBL/GenBank/DDBJ databases">
        <title>Genomic investigation of the strawberry pathogen Phytophthora fragariae indicates pathogenicity is determined by transcriptional variation in three key races.</title>
        <authorList>
            <person name="Adams T.M."/>
            <person name="Armitage A.D."/>
            <person name="Sobczyk M.K."/>
            <person name="Bates H.J."/>
            <person name="Dunwell J.M."/>
            <person name="Nellist C.F."/>
            <person name="Harrison R.J."/>
        </authorList>
    </citation>
    <scope>NUCLEOTIDE SEQUENCE [LARGE SCALE GENOMIC DNA]</scope>
    <source>
        <strain evidence="8 9">SCRP249</strain>
    </source>
</reference>
<dbReference type="InterPro" id="IPR005629">
    <property type="entry name" value="Skn1/Kre6/Sbg1"/>
</dbReference>
<accession>A0A6A3KEQ2</accession>
<evidence type="ECO:0000313" key="9">
    <source>
        <dbReference type="Proteomes" id="UP000429607"/>
    </source>
</evidence>
<evidence type="ECO:0000256" key="2">
    <source>
        <dbReference type="ARBA" id="ARBA00023136"/>
    </source>
</evidence>
<comment type="subcellular location">
    <subcellularLocation>
        <location evidence="1">Membrane</location>
    </subcellularLocation>
</comment>
<dbReference type="GO" id="GO:0015926">
    <property type="term" value="F:glucosidase activity"/>
    <property type="evidence" value="ECO:0007669"/>
    <property type="project" value="TreeGrafter"/>
</dbReference>
<dbReference type="Proteomes" id="UP000429607">
    <property type="component" value="Unassembled WGS sequence"/>
</dbReference>
<evidence type="ECO:0000256" key="4">
    <source>
        <dbReference type="ARBA" id="ARBA00023316"/>
    </source>
</evidence>
<keyword evidence="3" id="KW-0325">Glycoprotein</keyword>
<dbReference type="PANTHER" id="PTHR31361:SF1">
    <property type="entry name" value="BETA-GLUCAN SYNTHESIS-ASSOCIATED PROTEIN KRE6-RELATED"/>
    <property type="match status" value="1"/>
</dbReference>
<sequence length="752" mass="82452">MRLGAAFAAISVAWSVASGATTSSYPTKSGIKNWVDPDTPDDRHTYTSSRGRPWDLVMSDEFNVANRSFRPGDDHMWTSLDKPDGVNGALEIYSHNMTSTKCDGDTCYFYIEVVDEPQTIKVYNMYTFPPGYQDAHFFYRAAMVQSWNKFCFQGGMLEVRAQLPGAVSDKSGNPDLALGKSGKVATNAYYPTWPGIWMMGNLGRAIFSASTNRMWPFSYNKCEPDVFNPENQRISACDDDPGYGMNPNQGRGAPEIDLLEGGGLAISSSLQIAPGMPADFRLFPADTAGPDATNPYCVYSYNCETKGANIIDVPSAYFEQARGHKSWYQGLRYASNNFCKPEGSAKQDFLTVNKSVTAGIKDNTCTAATCPASLDVNGDLGYIDGKGENHWGINTNGTCYPVMNSYMGAYLCDPDNTNTHCAKPRNASTPKSNTMSSFNYQMDAISSNWPVHLGAYVDYLVYQMEWVTGENGYVRWMLDGNPIFEVTTDAFSNVPQNSNKTNPVKVMLEEPMSLIFNVALSSSWGAKPPNAGSECRGDGTSDETNRICDEFPMYMKIDYIRLYQDLGDDLAADNYMQVGCDPASHPSKEWIEGHIDEYSDDDNPVKAVHGKAFCKSNDDCTIGGQVGKSSLKTGSCVKNRCVCSSTSWSGPRCTEAQSDTSEKSSSLSKRVYGPPMGLSMVVGSLAILISIGSVWLASLATAKETQKMMKAKDVERDARQREAKATQISTGDVDRGSSGINQPRDNYKQNFV</sequence>
<evidence type="ECO:0000256" key="3">
    <source>
        <dbReference type="ARBA" id="ARBA00023180"/>
    </source>
</evidence>
<dbReference type="Pfam" id="PF03935">
    <property type="entry name" value="SKN1_KRE6_Sbg1"/>
    <property type="match status" value="2"/>
</dbReference>
<dbReference type="Gene3D" id="2.60.120.200">
    <property type="match status" value="2"/>
</dbReference>
<keyword evidence="2 6" id="KW-0472">Membrane</keyword>
<dbReference type="AlphaFoldDB" id="A0A6A3KEQ2"/>
<feature type="transmembrane region" description="Helical" evidence="6">
    <location>
        <begin position="676"/>
        <end position="702"/>
    </location>
</feature>
<keyword evidence="6" id="KW-1133">Transmembrane helix</keyword>
<dbReference type="GO" id="GO:0005886">
    <property type="term" value="C:plasma membrane"/>
    <property type="evidence" value="ECO:0007669"/>
    <property type="project" value="TreeGrafter"/>
</dbReference>
<dbReference type="EMBL" id="QXFV01001591">
    <property type="protein sequence ID" value="KAE9002414.1"/>
    <property type="molecule type" value="Genomic_DNA"/>
</dbReference>
<dbReference type="GO" id="GO:0005789">
    <property type="term" value="C:endoplasmic reticulum membrane"/>
    <property type="evidence" value="ECO:0007669"/>
    <property type="project" value="TreeGrafter"/>
</dbReference>
<feature type="compositionally biased region" description="Basic and acidic residues" evidence="5">
    <location>
        <begin position="709"/>
        <end position="724"/>
    </location>
</feature>
<name>A0A6A3KEQ2_9STRA</name>
<evidence type="ECO:0000313" key="8">
    <source>
        <dbReference type="EMBL" id="KAE9002414.1"/>
    </source>
</evidence>
<dbReference type="FunFam" id="2.60.120.200:FF:000157">
    <property type="entry name" value="Beta-glucan synthesis-associated protein SKN1"/>
    <property type="match status" value="1"/>
</dbReference>
<keyword evidence="6" id="KW-0812">Transmembrane</keyword>
<feature type="region of interest" description="Disordered" evidence="5">
    <location>
        <begin position="643"/>
        <end position="670"/>
    </location>
</feature>
<gene>
    <name evidence="8" type="ORF">PR001_g18257</name>
</gene>
<dbReference type="SUPFAM" id="SSF49899">
    <property type="entry name" value="Concanavalin A-like lectins/glucanases"/>
    <property type="match status" value="2"/>
</dbReference>
<dbReference type="GO" id="GO:0006078">
    <property type="term" value="P:(1-&gt;6)-beta-D-glucan biosynthetic process"/>
    <property type="evidence" value="ECO:0007669"/>
    <property type="project" value="TreeGrafter"/>
</dbReference>
<evidence type="ECO:0008006" key="10">
    <source>
        <dbReference type="Google" id="ProtNLM"/>
    </source>
</evidence>
<evidence type="ECO:0000256" key="6">
    <source>
        <dbReference type="SAM" id="Phobius"/>
    </source>
</evidence>
<evidence type="ECO:0000256" key="1">
    <source>
        <dbReference type="ARBA" id="ARBA00004370"/>
    </source>
</evidence>
<evidence type="ECO:0000256" key="5">
    <source>
        <dbReference type="SAM" id="MobiDB-lite"/>
    </source>
</evidence>
<evidence type="ECO:0000256" key="7">
    <source>
        <dbReference type="SAM" id="SignalP"/>
    </source>
</evidence>
<keyword evidence="7" id="KW-0732">Signal</keyword>
<organism evidence="8 9">
    <name type="scientific">Phytophthora rubi</name>
    <dbReference type="NCBI Taxonomy" id="129364"/>
    <lineage>
        <taxon>Eukaryota</taxon>
        <taxon>Sar</taxon>
        <taxon>Stramenopiles</taxon>
        <taxon>Oomycota</taxon>
        <taxon>Peronosporomycetes</taxon>
        <taxon>Peronosporales</taxon>
        <taxon>Peronosporaceae</taxon>
        <taxon>Phytophthora</taxon>
    </lineage>
</organism>
<dbReference type="PANTHER" id="PTHR31361">
    <property type="entry name" value="BETA-GLUCAN SYNTHESIS-ASSOCIATED PROTEIN KRE6-RELATED"/>
    <property type="match status" value="1"/>
</dbReference>
<feature type="chain" id="PRO_5025670473" description="GH16 domain-containing protein" evidence="7">
    <location>
        <begin position="20"/>
        <end position="752"/>
    </location>
</feature>
<dbReference type="InterPro" id="IPR013320">
    <property type="entry name" value="ConA-like_dom_sf"/>
</dbReference>
<feature type="compositionally biased region" description="Polar residues" evidence="5">
    <location>
        <begin position="738"/>
        <end position="752"/>
    </location>
</feature>
<dbReference type="GO" id="GO:0071555">
    <property type="term" value="P:cell wall organization"/>
    <property type="evidence" value="ECO:0007669"/>
    <property type="project" value="UniProtKB-KW"/>
</dbReference>